<evidence type="ECO:0000313" key="1">
    <source>
        <dbReference type="EMBL" id="WVZ11872.1"/>
    </source>
</evidence>
<dbReference type="PANTHER" id="PTHR15131">
    <property type="entry name" value="SMALL NUCLEAR RNA ACTIVATING COMPLEX, POLYPEPTIDE 1"/>
    <property type="match status" value="1"/>
</dbReference>
<sequence>MYPDPIPEFAESKLSVRDDLDAVVAICTQMGLPHSIHTHIISVYIGYVWTNEKWEKELKKLRILVADAKANDIKVVPALVKRMLERNVFLFGSVDLIEGSVTETGVEVELNLLKNKSLGYAAAKNVAIQEASGILDVENIKHIQEDKQLIGDVVEKVANDWHAQKQAFYKQTGLGEDDEYEKELEQLLLDHHPHNGDSNQD</sequence>
<dbReference type="GO" id="GO:0019185">
    <property type="term" value="C:snRNA-activating protein complex"/>
    <property type="evidence" value="ECO:0007669"/>
    <property type="project" value="TreeGrafter"/>
</dbReference>
<name>A0AAQ3NNV3_VIGMU</name>
<organism evidence="1 2">
    <name type="scientific">Vigna mungo</name>
    <name type="common">Black gram</name>
    <name type="synonym">Phaseolus mungo</name>
    <dbReference type="NCBI Taxonomy" id="3915"/>
    <lineage>
        <taxon>Eukaryota</taxon>
        <taxon>Viridiplantae</taxon>
        <taxon>Streptophyta</taxon>
        <taxon>Embryophyta</taxon>
        <taxon>Tracheophyta</taxon>
        <taxon>Spermatophyta</taxon>
        <taxon>Magnoliopsida</taxon>
        <taxon>eudicotyledons</taxon>
        <taxon>Gunneridae</taxon>
        <taxon>Pentapetalae</taxon>
        <taxon>rosids</taxon>
        <taxon>fabids</taxon>
        <taxon>Fabales</taxon>
        <taxon>Fabaceae</taxon>
        <taxon>Papilionoideae</taxon>
        <taxon>50 kb inversion clade</taxon>
        <taxon>NPAAA clade</taxon>
        <taxon>indigoferoid/millettioid clade</taxon>
        <taxon>Phaseoleae</taxon>
        <taxon>Vigna</taxon>
    </lineage>
</organism>
<protein>
    <submittedName>
        <fullName evidence="1">Uncharacterized protein</fullName>
    </submittedName>
</protein>
<dbReference type="EMBL" id="CP144696">
    <property type="protein sequence ID" value="WVZ11872.1"/>
    <property type="molecule type" value="Genomic_DNA"/>
</dbReference>
<proteinExistence type="predicted"/>
<dbReference type="AlphaFoldDB" id="A0AAQ3NNV3"/>
<dbReference type="GO" id="GO:0042795">
    <property type="term" value="P:snRNA transcription by RNA polymerase II"/>
    <property type="evidence" value="ECO:0007669"/>
    <property type="project" value="TreeGrafter"/>
</dbReference>
<dbReference type="GO" id="GO:0042796">
    <property type="term" value="P:snRNA transcription by RNA polymerase III"/>
    <property type="evidence" value="ECO:0007669"/>
    <property type="project" value="TreeGrafter"/>
</dbReference>
<evidence type="ECO:0000313" key="2">
    <source>
        <dbReference type="Proteomes" id="UP001374535"/>
    </source>
</evidence>
<accession>A0AAQ3NNV3</accession>
<dbReference type="PANTHER" id="PTHR15131:SF3">
    <property type="entry name" value="SNRNA-ACTIVATING PROTEIN COMPLEX SUBUNIT 1"/>
    <property type="match status" value="1"/>
</dbReference>
<dbReference type="GO" id="GO:0043565">
    <property type="term" value="F:sequence-specific DNA binding"/>
    <property type="evidence" value="ECO:0007669"/>
    <property type="project" value="TreeGrafter"/>
</dbReference>
<dbReference type="Proteomes" id="UP001374535">
    <property type="component" value="Chromosome 5"/>
</dbReference>
<keyword evidence="2" id="KW-1185">Reference proteome</keyword>
<dbReference type="Pfam" id="PF09808">
    <property type="entry name" value="SNAPC1"/>
    <property type="match status" value="1"/>
</dbReference>
<gene>
    <name evidence="1" type="ORF">V8G54_016402</name>
</gene>
<dbReference type="InterPro" id="IPR019188">
    <property type="entry name" value="SNAPC1"/>
</dbReference>
<reference evidence="1 2" key="1">
    <citation type="journal article" date="2023" name="Life. Sci Alliance">
        <title>Evolutionary insights into 3D genome organization and epigenetic landscape of Vigna mungo.</title>
        <authorList>
            <person name="Junaid A."/>
            <person name="Singh B."/>
            <person name="Bhatia S."/>
        </authorList>
    </citation>
    <scope>NUCLEOTIDE SEQUENCE [LARGE SCALE GENOMIC DNA]</scope>
    <source>
        <strain evidence="1">Urdbean</strain>
    </source>
</reference>